<keyword evidence="2" id="KW-1185">Reference proteome</keyword>
<proteinExistence type="predicted"/>
<name>A0A2R8FF68_9VIRU</name>
<dbReference type="Proteomes" id="UP000273054">
    <property type="component" value="Segment"/>
</dbReference>
<evidence type="ECO:0000313" key="2">
    <source>
        <dbReference type="Proteomes" id="UP000273054"/>
    </source>
</evidence>
<organism evidence="1">
    <name type="scientific">Brazilian cedratvirus IHUMI</name>
    <dbReference type="NCBI Taxonomy" id="2126980"/>
    <lineage>
        <taxon>Viruses</taxon>
        <taxon>Pithoviruses</taxon>
        <taxon>Orthocedratvirinae</taxon>
        <taxon>Alphacedratvirus</taxon>
        <taxon>Alphacedratvirus brasiliense</taxon>
    </lineage>
</organism>
<reference evidence="1" key="1">
    <citation type="submission" date="2018-03" db="EMBL/GenBank/DDBJ databases">
        <authorList>
            <consortium name="Urmite Genomes"/>
        </authorList>
    </citation>
    <scope>NUCLEOTIDE SEQUENCE [LARGE SCALE GENOMIC DNA]</scope>
    <source>
        <strain evidence="1">IHUMI-27.7</strain>
    </source>
</reference>
<sequence>MSFQAILSVPIVSKGRKDHVDITCTFVDEAQYHNMARENFVSIHDLIYNIVWARKGKEWKLDLQTRVKTLQDPDVDLISIGSF</sequence>
<protein>
    <submittedName>
        <fullName evidence="1">Uncharacterized protein</fullName>
    </submittedName>
</protein>
<dbReference type="EMBL" id="LT994651">
    <property type="protein sequence ID" value="SPN79491.1"/>
    <property type="molecule type" value="Genomic_DNA"/>
</dbReference>
<evidence type="ECO:0000313" key="1">
    <source>
        <dbReference type="EMBL" id="SPN79491.1"/>
    </source>
</evidence>
<accession>A0A2R8FF68</accession>
<gene>
    <name evidence="1" type="ORF">BRZCDTV_375</name>
</gene>